<gene>
    <name evidence="1" type="ORF">NITHO_3110006</name>
</gene>
<sequence length="116" mass="12218">MTITQLDRITRELSEEALIGIAAGLVDKHGQPLMGALVSFLGAEHARRRGEEIPAGVATAVDIQRELASLPARELDAIMGGLLLAQAAAPTDTAAVFYGAVMALAGQERQVRQTLN</sequence>
<keyword evidence="2" id="KW-1185">Reference proteome</keyword>
<organism evidence="1 2">
    <name type="scientific">Nitrolancea hollandica Lb</name>
    <dbReference type="NCBI Taxonomy" id="1129897"/>
    <lineage>
        <taxon>Bacteria</taxon>
        <taxon>Pseudomonadati</taxon>
        <taxon>Thermomicrobiota</taxon>
        <taxon>Thermomicrobia</taxon>
        <taxon>Sphaerobacterales</taxon>
        <taxon>Sphaerobacterineae</taxon>
        <taxon>Sphaerobacteraceae</taxon>
        <taxon>Nitrolancea</taxon>
    </lineage>
</organism>
<protein>
    <submittedName>
        <fullName evidence="1">Uncharacterized protein</fullName>
    </submittedName>
</protein>
<reference evidence="1 2" key="1">
    <citation type="journal article" date="2012" name="ISME J.">
        <title>Nitrification expanded: discovery, physiology and genomics of a nitrite-oxidizing bacterium from the phylum Chloroflexi.</title>
        <authorList>
            <person name="Sorokin D.Y."/>
            <person name="Lucker S."/>
            <person name="Vejmelkova D."/>
            <person name="Kostrikina N.A."/>
            <person name="Kleerebezem R."/>
            <person name="Rijpstra W.I."/>
            <person name="Damste J.S."/>
            <person name="Le Paslier D."/>
            <person name="Muyzer G."/>
            <person name="Wagner M."/>
            <person name="van Loosdrecht M.C."/>
            <person name="Daims H."/>
        </authorList>
    </citation>
    <scope>NUCLEOTIDE SEQUENCE [LARGE SCALE GENOMIC DNA]</scope>
    <source>
        <strain evidence="2">none</strain>
    </source>
</reference>
<evidence type="ECO:0000313" key="1">
    <source>
        <dbReference type="EMBL" id="CCF84133.1"/>
    </source>
</evidence>
<dbReference type="AlphaFoldDB" id="I4EHH1"/>
<dbReference type="Proteomes" id="UP000004221">
    <property type="component" value="Unassembled WGS sequence"/>
</dbReference>
<evidence type="ECO:0000313" key="2">
    <source>
        <dbReference type="Proteomes" id="UP000004221"/>
    </source>
</evidence>
<proteinExistence type="predicted"/>
<accession>I4EHH1</accession>
<dbReference type="EMBL" id="CAGS01000237">
    <property type="protein sequence ID" value="CCF84133.1"/>
    <property type="molecule type" value="Genomic_DNA"/>
</dbReference>
<comment type="caution">
    <text evidence="1">The sequence shown here is derived from an EMBL/GenBank/DDBJ whole genome shotgun (WGS) entry which is preliminary data.</text>
</comment>
<dbReference type="RefSeq" id="WP_008478048.1">
    <property type="nucleotide sequence ID" value="NZ_CAGS01000237.1"/>
</dbReference>
<name>I4EHH1_9BACT</name>